<reference evidence="4" key="1">
    <citation type="submission" date="2014-12" db="EMBL/GenBank/DDBJ databases">
        <title>Insight into the proteome of Arion vulgaris.</title>
        <authorList>
            <person name="Aradska J."/>
            <person name="Bulat T."/>
            <person name="Smidak R."/>
            <person name="Sarate P."/>
            <person name="Gangsoo J."/>
            <person name="Sialana F."/>
            <person name="Bilban M."/>
            <person name="Lubec G."/>
        </authorList>
    </citation>
    <scope>NUCLEOTIDE SEQUENCE</scope>
    <source>
        <tissue evidence="4">Skin</tissue>
    </source>
</reference>
<feature type="transmembrane region" description="Helical" evidence="2">
    <location>
        <begin position="83"/>
        <end position="101"/>
    </location>
</feature>
<dbReference type="EMBL" id="HACG01013239">
    <property type="protein sequence ID" value="CEK60104.1"/>
    <property type="molecule type" value="Transcribed_RNA"/>
</dbReference>
<feature type="domain" description="ABC transporter TMD0" evidence="3">
    <location>
        <begin position="2"/>
        <end position="104"/>
    </location>
</feature>
<evidence type="ECO:0000256" key="1">
    <source>
        <dbReference type="ARBA" id="ARBA00004141"/>
    </source>
</evidence>
<feature type="non-terminal residue" evidence="4">
    <location>
        <position position="199"/>
    </location>
</feature>
<keyword evidence="2" id="KW-1133">Transmembrane helix</keyword>
<dbReference type="Pfam" id="PF24357">
    <property type="entry name" value="TMD0_ABC"/>
    <property type="match status" value="1"/>
</dbReference>
<feature type="non-terminal residue" evidence="4">
    <location>
        <position position="1"/>
    </location>
</feature>
<dbReference type="InterPro" id="IPR056227">
    <property type="entry name" value="TMD0_ABC"/>
</dbReference>
<evidence type="ECO:0000259" key="3">
    <source>
        <dbReference type="Pfam" id="PF24357"/>
    </source>
</evidence>
<feature type="transmembrane region" description="Helical" evidence="2">
    <location>
        <begin position="51"/>
        <end position="71"/>
    </location>
</feature>
<accession>A0A0B6YUX3</accession>
<gene>
    <name evidence="4" type="primary">ORF38413</name>
</gene>
<organism evidence="4">
    <name type="scientific">Arion vulgaris</name>
    <dbReference type="NCBI Taxonomy" id="1028688"/>
    <lineage>
        <taxon>Eukaryota</taxon>
        <taxon>Metazoa</taxon>
        <taxon>Spiralia</taxon>
        <taxon>Lophotrochozoa</taxon>
        <taxon>Mollusca</taxon>
        <taxon>Gastropoda</taxon>
        <taxon>Heterobranchia</taxon>
        <taxon>Euthyneura</taxon>
        <taxon>Panpulmonata</taxon>
        <taxon>Eupulmonata</taxon>
        <taxon>Stylommatophora</taxon>
        <taxon>Helicina</taxon>
        <taxon>Arionoidea</taxon>
        <taxon>Arionidae</taxon>
        <taxon>Arion</taxon>
    </lineage>
</organism>
<sequence>IIQLWHARSAVIRWSSLTILKLVVIGVLFAFAVYEFIFTVAVAAGGINEPAIEFLSPLAVSLTMILVVFLVNMERKRGIRSSGVLGFFWIIYLLCGIILVRSDIKKAIKTGEVSPAIFVPYPCLLFATILSVFVDDKPEYEYHMEGENPCPEKDSSFLSRITFWWFTGMVVQGYKRSLTQADLWTLNKEDTAEYVSQKF</sequence>
<feature type="transmembrane region" description="Helical" evidence="2">
    <location>
        <begin position="20"/>
        <end position="45"/>
    </location>
</feature>
<proteinExistence type="predicted"/>
<protein>
    <recommendedName>
        <fullName evidence="3">ABC transporter TMD0 domain-containing protein</fullName>
    </recommendedName>
</protein>
<keyword evidence="2" id="KW-0812">Transmembrane</keyword>
<evidence type="ECO:0000313" key="4">
    <source>
        <dbReference type="EMBL" id="CEK60104.1"/>
    </source>
</evidence>
<evidence type="ECO:0000256" key="2">
    <source>
        <dbReference type="SAM" id="Phobius"/>
    </source>
</evidence>
<dbReference type="GO" id="GO:0016020">
    <property type="term" value="C:membrane"/>
    <property type="evidence" value="ECO:0007669"/>
    <property type="project" value="UniProtKB-SubCell"/>
</dbReference>
<comment type="subcellular location">
    <subcellularLocation>
        <location evidence="1">Membrane</location>
        <topology evidence="1">Multi-pass membrane protein</topology>
    </subcellularLocation>
</comment>
<name>A0A0B6YUX3_9EUPU</name>
<keyword evidence="2" id="KW-0472">Membrane</keyword>
<feature type="transmembrane region" description="Helical" evidence="2">
    <location>
        <begin position="113"/>
        <end position="134"/>
    </location>
</feature>
<dbReference type="AlphaFoldDB" id="A0A0B6YUX3"/>